<dbReference type="Proteomes" id="UP001055940">
    <property type="component" value="Chromosome"/>
</dbReference>
<name>A0ABY5D1I2_9ACTN</name>
<sequence>MNRPPEPTPRAPARRHGADVRLTASETVALALRCLTESLPMEHLTGPGTVDRQAHEEFA</sequence>
<keyword evidence="2" id="KW-1185">Reference proteome</keyword>
<proteinExistence type="predicted"/>
<gene>
    <name evidence="1" type="ORF">NE857_18765</name>
</gene>
<dbReference type="EMBL" id="CP099837">
    <property type="protein sequence ID" value="USY17388.1"/>
    <property type="molecule type" value="Genomic_DNA"/>
</dbReference>
<dbReference type="RefSeq" id="WP_254416961.1">
    <property type="nucleotide sequence ID" value="NZ_BAAAJB010000019.1"/>
</dbReference>
<organism evidence="1 2">
    <name type="scientific">Nocardiopsis exhalans</name>
    <dbReference type="NCBI Taxonomy" id="163604"/>
    <lineage>
        <taxon>Bacteria</taxon>
        <taxon>Bacillati</taxon>
        <taxon>Actinomycetota</taxon>
        <taxon>Actinomycetes</taxon>
        <taxon>Streptosporangiales</taxon>
        <taxon>Nocardiopsidaceae</taxon>
        <taxon>Nocardiopsis</taxon>
    </lineage>
</organism>
<reference evidence="1" key="1">
    <citation type="submission" date="2022-06" db="EMBL/GenBank/DDBJ databases">
        <authorList>
            <person name="Ping M."/>
        </authorList>
    </citation>
    <scope>NUCLEOTIDE SEQUENCE</scope>
    <source>
        <strain evidence="1">JCM11759T</strain>
    </source>
</reference>
<evidence type="ECO:0000313" key="1">
    <source>
        <dbReference type="EMBL" id="USY17388.1"/>
    </source>
</evidence>
<accession>A0ABY5D1I2</accession>
<protein>
    <submittedName>
        <fullName evidence="1">Uncharacterized protein</fullName>
    </submittedName>
</protein>
<evidence type="ECO:0000313" key="2">
    <source>
        <dbReference type="Proteomes" id="UP001055940"/>
    </source>
</evidence>